<dbReference type="EMBL" id="BAAALD010000107">
    <property type="protein sequence ID" value="GAA1118153.1"/>
    <property type="molecule type" value="Genomic_DNA"/>
</dbReference>
<reference evidence="2 3" key="1">
    <citation type="journal article" date="2019" name="Int. J. Syst. Evol. Microbiol.">
        <title>The Global Catalogue of Microorganisms (GCM) 10K type strain sequencing project: providing services to taxonomists for standard genome sequencing and annotation.</title>
        <authorList>
            <consortium name="The Broad Institute Genomics Platform"/>
            <consortium name="The Broad Institute Genome Sequencing Center for Infectious Disease"/>
            <person name="Wu L."/>
            <person name="Ma J."/>
        </authorList>
    </citation>
    <scope>NUCLEOTIDE SEQUENCE [LARGE SCALE GENOMIC DNA]</scope>
    <source>
        <strain evidence="2 3">JCM 13002</strain>
    </source>
</reference>
<gene>
    <name evidence="2" type="ORF">GCM10009663_67700</name>
</gene>
<sequence length="155" mass="16384">MRGRRAGLGWDALVIEGSAVLFFAASTAAAAAAPDSALVTEYGQPLSSLWLAATAWGSLAVGRPFTLGIARSQVPEHLWRSPLFLRVNRHITAVWAAAFTLSGAGGALLRHYRPEAGTARTVLTVASFVLPIVFTVRYPEIARARRAGAGEKAAD</sequence>
<evidence type="ECO:0008006" key="4">
    <source>
        <dbReference type="Google" id="ProtNLM"/>
    </source>
</evidence>
<evidence type="ECO:0000313" key="3">
    <source>
        <dbReference type="Proteomes" id="UP001499987"/>
    </source>
</evidence>
<protein>
    <recommendedName>
        <fullName evidence="4">DUF3995 domain-containing protein</fullName>
    </recommendedName>
</protein>
<feature type="transmembrane region" description="Helical" evidence="1">
    <location>
        <begin position="91"/>
        <end position="112"/>
    </location>
</feature>
<proteinExistence type="predicted"/>
<organism evidence="2 3">
    <name type="scientific">Kitasatospora arboriphila</name>
    <dbReference type="NCBI Taxonomy" id="258052"/>
    <lineage>
        <taxon>Bacteria</taxon>
        <taxon>Bacillati</taxon>
        <taxon>Actinomycetota</taxon>
        <taxon>Actinomycetes</taxon>
        <taxon>Kitasatosporales</taxon>
        <taxon>Streptomycetaceae</taxon>
        <taxon>Kitasatospora</taxon>
    </lineage>
</organism>
<accession>A0ABN1U4B5</accession>
<feature type="transmembrane region" description="Helical" evidence="1">
    <location>
        <begin position="118"/>
        <end position="136"/>
    </location>
</feature>
<keyword evidence="1" id="KW-0472">Membrane</keyword>
<feature type="transmembrane region" description="Helical" evidence="1">
    <location>
        <begin position="47"/>
        <end position="70"/>
    </location>
</feature>
<name>A0ABN1U4B5_9ACTN</name>
<keyword evidence="1" id="KW-0812">Transmembrane</keyword>
<evidence type="ECO:0000256" key="1">
    <source>
        <dbReference type="SAM" id="Phobius"/>
    </source>
</evidence>
<evidence type="ECO:0000313" key="2">
    <source>
        <dbReference type="EMBL" id="GAA1118153.1"/>
    </source>
</evidence>
<keyword evidence="1" id="KW-1133">Transmembrane helix</keyword>
<comment type="caution">
    <text evidence="2">The sequence shown here is derived from an EMBL/GenBank/DDBJ whole genome shotgun (WGS) entry which is preliminary data.</text>
</comment>
<keyword evidence="3" id="KW-1185">Reference proteome</keyword>
<dbReference type="Proteomes" id="UP001499987">
    <property type="component" value="Unassembled WGS sequence"/>
</dbReference>